<dbReference type="InterPro" id="IPR026954">
    <property type="entry name" value="PknH-like_Extracell"/>
</dbReference>
<sequence length="252" mass="26235">MRMVKTAATLVTIAALSTGCTTIVDGAVQAAPTLKPHPISGETVARVLLNEDELSRMLKQPFISHGDLDVGGPEKLFHRDETISPAGCLGVTAMMQRSVYGSAQVTDAASASWLNYGLRGKVITVIEGAVALGSVAQARALFTQFAQQWQQCDGTTAIDQAGPITTTNVISDVRVVDSVVAATNTATSVGGNLPPLLPTPQARVIGVRANCLVEVEVVFFANRRSSDAGSGDLDTSGIDVAHAMMDKVSALS</sequence>
<dbReference type="InterPro" id="IPR038232">
    <property type="entry name" value="PknH-like_Extracell_sf"/>
</dbReference>
<evidence type="ECO:0000313" key="3">
    <source>
        <dbReference type="Proteomes" id="UP000240988"/>
    </source>
</evidence>
<gene>
    <name evidence="2" type="ORF">MRAB57_3763</name>
</gene>
<protein>
    <submittedName>
        <fullName evidence="2">Sensor domain-containing protein</fullName>
    </submittedName>
</protein>
<evidence type="ECO:0000313" key="2">
    <source>
        <dbReference type="EMBL" id="SPM35927.1"/>
    </source>
</evidence>
<dbReference type="EMBL" id="FUFA01000005">
    <property type="protein sequence ID" value="SPM35927.1"/>
    <property type="molecule type" value="Genomic_DNA"/>
</dbReference>
<organism evidence="2 3">
    <name type="scientific">Mycobacterium rhizamassiliense</name>
    <dbReference type="NCBI Taxonomy" id="1841860"/>
    <lineage>
        <taxon>Bacteria</taxon>
        <taxon>Bacillati</taxon>
        <taxon>Actinomycetota</taxon>
        <taxon>Actinomycetes</taxon>
        <taxon>Mycobacteriales</taxon>
        <taxon>Mycobacteriaceae</taxon>
        <taxon>Mycobacterium</taxon>
    </lineage>
</organism>
<accession>A0A2U3NWN3</accession>
<reference evidence="2 3" key="1">
    <citation type="submission" date="2017-01" db="EMBL/GenBank/DDBJ databases">
        <authorList>
            <consortium name="Urmite Genomes"/>
        </authorList>
    </citation>
    <scope>NUCLEOTIDE SEQUENCE [LARGE SCALE GENOMIC DNA]</scope>
    <source>
        <strain evidence="2 3">AB57</strain>
    </source>
</reference>
<dbReference type="STRING" id="1841860.GCA_900157375_03765"/>
<dbReference type="AlphaFoldDB" id="A0A2U3NWN3"/>
<feature type="domain" description="PknH-like extracellular" evidence="1">
    <location>
        <begin position="41"/>
        <end position="247"/>
    </location>
</feature>
<dbReference type="Gene3D" id="3.40.1000.70">
    <property type="entry name" value="PknH-like extracellular domain"/>
    <property type="match status" value="1"/>
</dbReference>
<dbReference type="OrthoDB" id="4736430at2"/>
<dbReference type="Proteomes" id="UP000240988">
    <property type="component" value="Unassembled WGS sequence"/>
</dbReference>
<keyword evidence="3" id="KW-1185">Reference proteome</keyword>
<dbReference type="PROSITE" id="PS51257">
    <property type="entry name" value="PROKAR_LIPOPROTEIN"/>
    <property type="match status" value="1"/>
</dbReference>
<dbReference type="Pfam" id="PF14032">
    <property type="entry name" value="PknH_C"/>
    <property type="match status" value="1"/>
</dbReference>
<proteinExistence type="predicted"/>
<name>A0A2U3NWN3_9MYCO</name>
<dbReference type="RefSeq" id="WP_077088697.1">
    <property type="nucleotide sequence ID" value="NZ_LT721901.1"/>
</dbReference>
<evidence type="ECO:0000259" key="1">
    <source>
        <dbReference type="Pfam" id="PF14032"/>
    </source>
</evidence>